<evidence type="ECO:0000259" key="3">
    <source>
        <dbReference type="PROSITE" id="PS50011"/>
    </source>
</evidence>
<reference evidence="4" key="1">
    <citation type="submission" date="2021-06" db="EMBL/GenBank/DDBJ databases">
        <authorList>
            <person name="Hodson N. C."/>
            <person name="Mongue J. A."/>
            <person name="Jaron S. K."/>
        </authorList>
    </citation>
    <scope>NUCLEOTIDE SEQUENCE</scope>
</reference>
<dbReference type="InterPro" id="IPR001245">
    <property type="entry name" value="Ser-Thr/Tyr_kinase_cat_dom"/>
</dbReference>
<dbReference type="OrthoDB" id="6077854at2759"/>
<keyword evidence="2" id="KW-0067">ATP-binding</keyword>
<dbReference type="PANTHER" id="PTHR24416:SF600">
    <property type="entry name" value="PDGF- AND VEGF-RECEPTOR RELATED, ISOFORM J"/>
    <property type="match status" value="1"/>
</dbReference>
<name>A0A8J2L4P8_9HEXA</name>
<evidence type="ECO:0000256" key="2">
    <source>
        <dbReference type="PROSITE-ProRule" id="PRU10141"/>
    </source>
</evidence>
<feature type="binding site" evidence="2">
    <location>
        <position position="33"/>
    </location>
    <ligand>
        <name>ATP</name>
        <dbReference type="ChEBI" id="CHEBI:30616"/>
    </ligand>
</feature>
<dbReference type="Proteomes" id="UP000708208">
    <property type="component" value="Unassembled WGS sequence"/>
</dbReference>
<accession>A0A8J2L4P8</accession>
<dbReference type="GO" id="GO:0007169">
    <property type="term" value="P:cell surface receptor protein tyrosine kinase signaling pathway"/>
    <property type="evidence" value="ECO:0007669"/>
    <property type="project" value="TreeGrafter"/>
</dbReference>
<dbReference type="Pfam" id="PF07714">
    <property type="entry name" value="PK_Tyr_Ser-Thr"/>
    <property type="match status" value="1"/>
</dbReference>
<dbReference type="PANTHER" id="PTHR24416">
    <property type="entry name" value="TYROSINE-PROTEIN KINASE RECEPTOR"/>
    <property type="match status" value="1"/>
</dbReference>
<dbReference type="EMBL" id="CAJVCH010343163">
    <property type="protein sequence ID" value="CAG7815389.1"/>
    <property type="molecule type" value="Genomic_DNA"/>
</dbReference>
<dbReference type="GO" id="GO:0004714">
    <property type="term" value="F:transmembrane receptor protein tyrosine kinase activity"/>
    <property type="evidence" value="ECO:0007669"/>
    <property type="project" value="TreeGrafter"/>
</dbReference>
<evidence type="ECO:0000256" key="1">
    <source>
        <dbReference type="ARBA" id="ARBA00004167"/>
    </source>
</evidence>
<evidence type="ECO:0000313" key="4">
    <source>
        <dbReference type="EMBL" id="CAG7815389.1"/>
    </source>
</evidence>
<evidence type="ECO:0000313" key="5">
    <source>
        <dbReference type="Proteomes" id="UP000708208"/>
    </source>
</evidence>
<dbReference type="GO" id="GO:0005524">
    <property type="term" value="F:ATP binding"/>
    <property type="evidence" value="ECO:0007669"/>
    <property type="project" value="UniProtKB-UniRule"/>
</dbReference>
<organism evidence="4 5">
    <name type="scientific">Allacma fusca</name>
    <dbReference type="NCBI Taxonomy" id="39272"/>
    <lineage>
        <taxon>Eukaryota</taxon>
        <taxon>Metazoa</taxon>
        <taxon>Ecdysozoa</taxon>
        <taxon>Arthropoda</taxon>
        <taxon>Hexapoda</taxon>
        <taxon>Collembola</taxon>
        <taxon>Symphypleona</taxon>
        <taxon>Sminthuridae</taxon>
        <taxon>Allacma</taxon>
    </lineage>
</organism>
<keyword evidence="2" id="KW-0547">Nucleotide-binding</keyword>
<dbReference type="GO" id="GO:0043235">
    <property type="term" value="C:receptor complex"/>
    <property type="evidence" value="ECO:0007669"/>
    <property type="project" value="TreeGrafter"/>
</dbReference>
<gene>
    <name evidence="4" type="ORF">AFUS01_LOCUS26073</name>
</gene>
<dbReference type="GO" id="GO:0005886">
    <property type="term" value="C:plasma membrane"/>
    <property type="evidence" value="ECO:0007669"/>
    <property type="project" value="TreeGrafter"/>
</dbReference>
<dbReference type="InterPro" id="IPR050122">
    <property type="entry name" value="RTK"/>
</dbReference>
<comment type="caution">
    <text evidence="4">The sequence shown here is derived from an EMBL/GenBank/DDBJ whole genome shotgun (WGS) entry which is preliminary data.</text>
</comment>
<dbReference type="PROSITE" id="PS00107">
    <property type="entry name" value="PROTEIN_KINASE_ATP"/>
    <property type="match status" value="1"/>
</dbReference>
<keyword evidence="5" id="KW-1185">Reference proteome</keyword>
<sequence length="153" mass="17178">MDSLFTDKTSILGKGAFGLVVRGKYLGDPVAVKTTLPNAEVSYFKALLSELKVMAYIGSHPNVVHFIGAVTNRIKERIVYVIVELSPLGNLESFLKSHRTTYVNFVVNNKIVKTELPYVNVIKRVTTLDFVNWCHQIASGMEYLSKKKVLMKL</sequence>
<feature type="domain" description="Protein kinase" evidence="3">
    <location>
        <begin position="6"/>
        <end position="153"/>
    </location>
</feature>
<dbReference type="InterPro" id="IPR000719">
    <property type="entry name" value="Prot_kinase_dom"/>
</dbReference>
<comment type="subcellular location">
    <subcellularLocation>
        <location evidence="1">Membrane</location>
        <topology evidence="1">Single-pass membrane protein</topology>
    </subcellularLocation>
</comment>
<dbReference type="SMART" id="SM00219">
    <property type="entry name" value="TyrKc"/>
    <property type="match status" value="1"/>
</dbReference>
<proteinExistence type="predicted"/>
<dbReference type="PROSITE" id="PS50011">
    <property type="entry name" value="PROTEIN_KINASE_DOM"/>
    <property type="match status" value="1"/>
</dbReference>
<protein>
    <recommendedName>
        <fullName evidence="3">Protein kinase domain-containing protein</fullName>
    </recommendedName>
</protein>
<dbReference type="InterPro" id="IPR017441">
    <property type="entry name" value="Protein_kinase_ATP_BS"/>
</dbReference>
<dbReference type="AlphaFoldDB" id="A0A8J2L4P8"/>
<dbReference type="InterPro" id="IPR020635">
    <property type="entry name" value="Tyr_kinase_cat_dom"/>
</dbReference>